<feature type="region of interest" description="Disordered" evidence="5">
    <location>
        <begin position="549"/>
        <end position="569"/>
    </location>
</feature>
<keyword evidence="2" id="KW-0732">Signal</keyword>
<dbReference type="InterPro" id="IPR057251">
    <property type="entry name" value="FP_C"/>
</dbReference>
<accession>A0ABM3LV39</accession>
<keyword evidence="1 3" id="KW-0193">Cuticle</keyword>
<gene>
    <name evidence="9" type="primary">LOC112046702</name>
</gene>
<dbReference type="Gene3D" id="3.30.40.10">
    <property type="entry name" value="Zinc/RING finger domain, C3HC4 (zinc finger)"/>
    <property type="match status" value="1"/>
</dbReference>
<dbReference type="Pfam" id="PF00379">
    <property type="entry name" value="Chitin_bind_4"/>
    <property type="match status" value="1"/>
</dbReference>
<feature type="domain" description="FP protein C-terminal" evidence="7">
    <location>
        <begin position="281"/>
        <end position="304"/>
    </location>
</feature>
<dbReference type="InterPro" id="IPR013083">
    <property type="entry name" value="Znf_RING/FYVE/PHD"/>
</dbReference>
<sequence length="884" mass="101105">MNKCEKCGKNITKRNPGLECAKCEKIVHGNTVCSGLTNKQLAAVRAADNLEWTCTECHNTSIRRSSFIIPEEDDEEASPSHRHRIDGSQDVCINVKQLLNDMSKEMEKAIQKEMKECMRSLQYHSEKMDEMIESMEFCKQSIQDLKRKNCELTNKNTNLETRVIALEQRLQETEQQKLGDQIEILNLHDCEEKDTKGVVDSIAKKLCLPYEDIINVNFKLPRARKDRGKMPGSILLKMKSENIQQKWIATSKTIKVTVKDIISNANEKSAQETVFLREALTPYNKNLLWNAKNQLKDTYKFIWFAILAICILEVSPQETATPASFLEPRNFNYHPYELRQYLEESKPTKQGPVLFPNDGPPAPRTPLIVTTRPLLEAIANSDLNPNPRNSSTTQNTPSQNIPLNPAYPLPSPDVTVSPDLLADISPISNNALFDNNGGNAINNVPEASSYTQVPYAAMLLKARLGGYSQQNRFNDYEEQTVLPPIYRALSDHARQNVLKQREQKQYNYQRHNAGHDNQYGGSGATGDNGDYDQDPNYAFSYRVNDHKTGDDFSHKQQSVSGGTNGEYRVRLPDGRTQIVSYTADETGYKADVRYDDENNAKIKNTNTDNDYNNMRQNDDNIRTNYFNQNNNKLITLNNNNNGFVNIRNNDYNNIRQYENQNIANYFTPQNYNIRDYEDRITYNPQNYNIREEDRINYNTYVNHDNTNQYDTTNQRNDYVNYKDVTPIKEDPNQYNSKEYYDYSDYNQNYDPYVSKFAVFKPISTPNPIITTVRPTFAYKPVYTVAPTQGIQYADGVISATNNPVVKYETTTENVVLIGGKKVYTNVNQVLPTKSTSTVKNVVSVTPASYLASTIASLRDRITSTPRPIILGNLINRINKYLTYK</sequence>
<evidence type="ECO:0000259" key="6">
    <source>
        <dbReference type="Pfam" id="PF03258"/>
    </source>
</evidence>
<evidence type="ECO:0000256" key="5">
    <source>
        <dbReference type="SAM" id="MobiDB-lite"/>
    </source>
</evidence>
<feature type="region of interest" description="Disordered" evidence="5">
    <location>
        <begin position="510"/>
        <end position="537"/>
    </location>
</feature>
<protein>
    <submittedName>
        <fullName evidence="9">Ras guanine nucleotide exchange factor P-like</fullName>
    </submittedName>
</protein>
<keyword evidence="4" id="KW-0175">Coiled coil</keyword>
<proteinExistence type="predicted"/>
<dbReference type="Proteomes" id="UP001652582">
    <property type="component" value="Chromosome 18"/>
</dbReference>
<dbReference type="PROSITE" id="PS00233">
    <property type="entry name" value="CHIT_BIND_RR_1"/>
    <property type="match status" value="1"/>
</dbReference>
<feature type="coiled-coil region" evidence="4">
    <location>
        <begin position="92"/>
        <end position="176"/>
    </location>
</feature>
<dbReference type="Pfam" id="PF03258">
    <property type="entry name" value="Baculo_FP"/>
    <property type="match status" value="1"/>
</dbReference>
<evidence type="ECO:0000259" key="7">
    <source>
        <dbReference type="Pfam" id="PF25298"/>
    </source>
</evidence>
<keyword evidence="8" id="KW-1185">Reference proteome</keyword>
<evidence type="ECO:0000256" key="2">
    <source>
        <dbReference type="ARBA" id="ARBA00022729"/>
    </source>
</evidence>
<evidence type="ECO:0000313" key="8">
    <source>
        <dbReference type="Proteomes" id="UP001652582"/>
    </source>
</evidence>
<dbReference type="RefSeq" id="XP_052742917.1">
    <property type="nucleotide sequence ID" value="XM_052886957.1"/>
</dbReference>
<dbReference type="InterPro" id="IPR000618">
    <property type="entry name" value="Insect_cuticle"/>
</dbReference>
<evidence type="ECO:0000313" key="9">
    <source>
        <dbReference type="RefSeq" id="XP_052742917.1"/>
    </source>
</evidence>
<feature type="region of interest" description="Disordered" evidence="5">
    <location>
        <begin position="379"/>
        <end position="410"/>
    </location>
</feature>
<name>A0ABM3LV39_BICAN</name>
<feature type="domain" description="FP protein N-terminal" evidence="6">
    <location>
        <begin position="181"/>
        <end position="275"/>
    </location>
</feature>
<feature type="compositionally biased region" description="Polar residues" evidence="5">
    <location>
        <begin position="381"/>
        <end position="402"/>
    </location>
</feature>
<organism evidence="8 9">
    <name type="scientific">Bicyclus anynana</name>
    <name type="common">Squinting bush brown butterfly</name>
    <dbReference type="NCBI Taxonomy" id="110368"/>
    <lineage>
        <taxon>Eukaryota</taxon>
        <taxon>Metazoa</taxon>
        <taxon>Ecdysozoa</taxon>
        <taxon>Arthropoda</taxon>
        <taxon>Hexapoda</taxon>
        <taxon>Insecta</taxon>
        <taxon>Pterygota</taxon>
        <taxon>Neoptera</taxon>
        <taxon>Endopterygota</taxon>
        <taxon>Lepidoptera</taxon>
        <taxon>Glossata</taxon>
        <taxon>Ditrysia</taxon>
        <taxon>Papilionoidea</taxon>
        <taxon>Nymphalidae</taxon>
        <taxon>Satyrinae</taxon>
        <taxon>Satyrini</taxon>
        <taxon>Mycalesina</taxon>
        <taxon>Bicyclus</taxon>
    </lineage>
</organism>
<dbReference type="InterPro" id="IPR031311">
    <property type="entry name" value="CHIT_BIND_RR_consensus"/>
</dbReference>
<dbReference type="PROSITE" id="PS51155">
    <property type="entry name" value="CHIT_BIND_RR_2"/>
    <property type="match status" value="1"/>
</dbReference>
<evidence type="ECO:0000256" key="3">
    <source>
        <dbReference type="PROSITE-ProRule" id="PRU00497"/>
    </source>
</evidence>
<dbReference type="CDD" id="cd15489">
    <property type="entry name" value="PHD_SF"/>
    <property type="match status" value="1"/>
</dbReference>
<evidence type="ECO:0000256" key="1">
    <source>
        <dbReference type="ARBA" id="ARBA00022460"/>
    </source>
</evidence>
<dbReference type="Pfam" id="PF25298">
    <property type="entry name" value="Baculo_FP_2nd"/>
    <property type="match status" value="1"/>
</dbReference>
<dbReference type="PANTHER" id="PTHR12236:SF79">
    <property type="entry name" value="CUTICULAR PROTEIN 50CB-RELATED"/>
    <property type="match status" value="1"/>
</dbReference>
<reference evidence="9" key="1">
    <citation type="submission" date="2025-08" db="UniProtKB">
        <authorList>
            <consortium name="RefSeq"/>
        </authorList>
    </citation>
    <scope>IDENTIFICATION</scope>
</reference>
<dbReference type="GeneID" id="112046702"/>
<evidence type="ECO:0000256" key="4">
    <source>
        <dbReference type="SAM" id="Coils"/>
    </source>
</evidence>
<dbReference type="InterPro" id="IPR051217">
    <property type="entry name" value="Insect_Cuticle_Struc_Prot"/>
</dbReference>
<dbReference type="InterPro" id="IPR004941">
    <property type="entry name" value="FP_N"/>
</dbReference>
<dbReference type="PANTHER" id="PTHR12236">
    <property type="entry name" value="STRUCTURAL CONTITUENT OF CUTICLE"/>
    <property type="match status" value="1"/>
</dbReference>